<feature type="region of interest" description="Disordered" evidence="1">
    <location>
        <begin position="1"/>
        <end position="56"/>
    </location>
</feature>
<feature type="compositionally biased region" description="Basic and acidic residues" evidence="1">
    <location>
        <begin position="47"/>
        <end position="56"/>
    </location>
</feature>
<dbReference type="STRING" id="69332.A0A388KMD7"/>
<dbReference type="Gramene" id="GBG71211">
    <property type="protein sequence ID" value="GBG71211"/>
    <property type="gene ID" value="CBR_g8514"/>
</dbReference>
<gene>
    <name evidence="2" type="ORF">CBR_g8514</name>
</gene>
<evidence type="ECO:0000256" key="1">
    <source>
        <dbReference type="SAM" id="MobiDB-lite"/>
    </source>
</evidence>
<dbReference type="OrthoDB" id="406368at2759"/>
<evidence type="ECO:0000313" key="2">
    <source>
        <dbReference type="EMBL" id="GBG71211.1"/>
    </source>
</evidence>
<dbReference type="OMA" id="IKSSCGE"/>
<dbReference type="EMBL" id="BFEA01000143">
    <property type="protein sequence ID" value="GBG71211.1"/>
    <property type="molecule type" value="Genomic_DNA"/>
</dbReference>
<dbReference type="InterPro" id="IPR010736">
    <property type="entry name" value="SHIPPO-rpt"/>
</dbReference>
<name>A0A388KMD7_CHABU</name>
<reference evidence="2 3" key="1">
    <citation type="journal article" date="2018" name="Cell">
        <title>The Chara Genome: Secondary Complexity and Implications for Plant Terrestrialization.</title>
        <authorList>
            <person name="Nishiyama T."/>
            <person name="Sakayama H."/>
            <person name="Vries J.D."/>
            <person name="Buschmann H."/>
            <person name="Saint-Marcoux D."/>
            <person name="Ullrich K.K."/>
            <person name="Haas F.B."/>
            <person name="Vanderstraeten L."/>
            <person name="Becker D."/>
            <person name="Lang D."/>
            <person name="Vosolsobe S."/>
            <person name="Rombauts S."/>
            <person name="Wilhelmsson P.K.I."/>
            <person name="Janitza P."/>
            <person name="Kern R."/>
            <person name="Heyl A."/>
            <person name="Rumpler F."/>
            <person name="Villalobos L.I.A.C."/>
            <person name="Clay J.M."/>
            <person name="Skokan R."/>
            <person name="Toyoda A."/>
            <person name="Suzuki Y."/>
            <person name="Kagoshima H."/>
            <person name="Schijlen E."/>
            <person name="Tajeshwar N."/>
            <person name="Catarino B."/>
            <person name="Hetherington A.J."/>
            <person name="Saltykova A."/>
            <person name="Bonnot C."/>
            <person name="Breuninger H."/>
            <person name="Symeonidi A."/>
            <person name="Radhakrishnan G.V."/>
            <person name="Van Nieuwerburgh F."/>
            <person name="Deforce D."/>
            <person name="Chang C."/>
            <person name="Karol K.G."/>
            <person name="Hedrich R."/>
            <person name="Ulvskov P."/>
            <person name="Glockner G."/>
            <person name="Delwiche C.F."/>
            <person name="Petrasek J."/>
            <person name="Van de Peer Y."/>
            <person name="Friml J."/>
            <person name="Beilby M."/>
            <person name="Dolan L."/>
            <person name="Kohara Y."/>
            <person name="Sugano S."/>
            <person name="Fujiyama A."/>
            <person name="Delaux P.-M."/>
            <person name="Quint M."/>
            <person name="TheiBen G."/>
            <person name="Hagemann M."/>
            <person name="Harholt J."/>
            <person name="Dunand C."/>
            <person name="Zachgo S."/>
            <person name="Langdale J."/>
            <person name="Maumus F."/>
            <person name="Straeten D.V.D."/>
            <person name="Gould S.B."/>
            <person name="Rensing S.A."/>
        </authorList>
    </citation>
    <scope>NUCLEOTIDE SEQUENCE [LARGE SCALE GENOMIC DNA]</scope>
    <source>
        <strain evidence="2 3">S276</strain>
    </source>
</reference>
<dbReference type="PANTHER" id="PTHR40429:SF1">
    <property type="entry name" value="FLAGELLAR ASSOCIATED PROTEIN"/>
    <property type="match status" value="1"/>
</dbReference>
<dbReference type="Proteomes" id="UP000265515">
    <property type="component" value="Unassembled WGS sequence"/>
</dbReference>
<keyword evidence="3" id="KW-1185">Reference proteome</keyword>
<comment type="caution">
    <text evidence="2">The sequence shown here is derived from an EMBL/GenBank/DDBJ whole genome shotgun (WGS) entry which is preliminary data.</text>
</comment>
<evidence type="ECO:0000313" key="3">
    <source>
        <dbReference type="Proteomes" id="UP000265515"/>
    </source>
</evidence>
<feature type="compositionally biased region" description="Low complexity" evidence="1">
    <location>
        <begin position="7"/>
        <end position="26"/>
    </location>
</feature>
<protein>
    <submittedName>
        <fullName evidence="2">Uncharacterized protein</fullName>
    </submittedName>
</protein>
<organism evidence="2 3">
    <name type="scientific">Chara braunii</name>
    <name type="common">Braun's stonewort</name>
    <dbReference type="NCBI Taxonomy" id="69332"/>
    <lineage>
        <taxon>Eukaryota</taxon>
        <taxon>Viridiplantae</taxon>
        <taxon>Streptophyta</taxon>
        <taxon>Charophyceae</taxon>
        <taxon>Charales</taxon>
        <taxon>Characeae</taxon>
        <taxon>Chara</taxon>
    </lineage>
</organism>
<proteinExistence type="predicted"/>
<dbReference type="AlphaFoldDB" id="A0A388KMD7"/>
<dbReference type="Pfam" id="PF07004">
    <property type="entry name" value="SHIPPO-rpt"/>
    <property type="match status" value="3"/>
</dbReference>
<dbReference type="PANTHER" id="PTHR40429">
    <property type="entry name" value="FLAGELLAR ASSOCIATED PROTEIN"/>
    <property type="match status" value="1"/>
</dbReference>
<sequence>MWRGEESCAGAAEEESGSGIRTGGAARLEEAEAGGPIGGKSHVRGQRKQEHGGRENVRVGTRWRVFLSPEHSKALFGINSPGPIYDMRSSIGKQGLSIMESAPMYSFGTANRSGRFGRSLYTVPGPGAYNAPSSLGPQIESRLRSPEIYRFGSSTRANLSKVFLTPEHCKANYGIQSPGPSAYNYGSSIGPQQTSRNRSAPRWVFGSEGRFKYDYVIRAARIPGAGQYNLGQSCGKQFESNKTTLPMFTFGSGARDQRAKMYLTREHEKGQFGEYSPGPAAYNSRSSLVRDLVFINF</sequence>
<accession>A0A388KMD7</accession>